<evidence type="ECO:0000313" key="2">
    <source>
        <dbReference type="EMBL" id="OBU07771.1"/>
    </source>
</evidence>
<sequence>MKDIYISHCKFIKYIENTLYINYEVNMDFNTIDFESMLAAKEAAHWSFWTMIGTWIAGLATFSAVVLSLFLSTRSTKVIISGTVELRDQVIVGAPSIPRVLSICILNKGIPTAHISNIGWKILEGNLFERIILRKKKYFHQKFQPSNVSTQCWPAKIDYGESVYIIIEGFLWLNKFAHELSLPEIKSLRFTITNSFGKTIYIKPADFLINEIIRVKNEGTY</sequence>
<keyword evidence="1" id="KW-1133">Transmembrane helix</keyword>
<accession>A0A1B8HFC3</accession>
<name>A0A1B8HFC3_9GAMM</name>
<keyword evidence="1" id="KW-0812">Transmembrane</keyword>
<feature type="transmembrane region" description="Helical" evidence="1">
    <location>
        <begin position="46"/>
        <end position="71"/>
    </location>
</feature>
<keyword evidence="1" id="KW-0472">Membrane</keyword>
<dbReference type="EMBL" id="LZEY01000023">
    <property type="protein sequence ID" value="OBU07771.1"/>
    <property type="molecule type" value="Genomic_DNA"/>
</dbReference>
<dbReference type="OrthoDB" id="6497802at2"/>
<dbReference type="RefSeq" id="WP_067403011.1">
    <property type="nucleotide sequence ID" value="NZ_LZEY01000023.1"/>
</dbReference>
<comment type="caution">
    <text evidence="2">The sequence shown here is derived from an EMBL/GenBank/DDBJ whole genome shotgun (WGS) entry which is preliminary data.</text>
</comment>
<dbReference type="AlphaFoldDB" id="A0A1B8HFC3"/>
<evidence type="ECO:0000313" key="3">
    <source>
        <dbReference type="Proteomes" id="UP000092377"/>
    </source>
</evidence>
<dbReference type="Proteomes" id="UP000092377">
    <property type="component" value="Unassembled WGS sequence"/>
</dbReference>
<organism evidence="2 3">
    <name type="scientific">Morganella psychrotolerans</name>
    <dbReference type="NCBI Taxonomy" id="368603"/>
    <lineage>
        <taxon>Bacteria</taxon>
        <taxon>Pseudomonadati</taxon>
        <taxon>Pseudomonadota</taxon>
        <taxon>Gammaproteobacteria</taxon>
        <taxon>Enterobacterales</taxon>
        <taxon>Morganellaceae</taxon>
        <taxon>Morganella</taxon>
    </lineage>
</organism>
<keyword evidence="3" id="KW-1185">Reference proteome</keyword>
<evidence type="ECO:0000256" key="1">
    <source>
        <dbReference type="SAM" id="Phobius"/>
    </source>
</evidence>
<protein>
    <submittedName>
        <fullName evidence="2">Uncharacterized protein</fullName>
    </submittedName>
</protein>
<proteinExistence type="predicted"/>
<gene>
    <name evidence="2" type="ORF">AYY18_05995</name>
</gene>
<reference evidence="3" key="1">
    <citation type="submission" date="2016-06" db="EMBL/GenBank/DDBJ databases">
        <authorList>
            <person name="Butler K."/>
        </authorList>
    </citation>
    <scope>NUCLEOTIDE SEQUENCE [LARGE SCALE GENOMIC DNA]</scope>
    <source>
        <strain evidence="3">GCSL-Mp20</strain>
    </source>
</reference>